<accession>A0ABY6D2V4</accession>
<dbReference type="Gene3D" id="2.40.170.20">
    <property type="entry name" value="TonB-dependent receptor, beta-barrel domain"/>
    <property type="match status" value="1"/>
</dbReference>
<comment type="subcellular location">
    <subcellularLocation>
        <location evidence="1">Cell outer membrane</location>
    </subcellularLocation>
</comment>
<reference evidence="5" key="1">
    <citation type="submission" date="2022-10" db="EMBL/GenBank/DDBJ databases">
        <title>Comparative genomics and taxonomic characterization of three novel marine species of genus Reichenbachiella exhibiting antioxidant and polysaccharide degradation activities.</title>
        <authorList>
            <person name="Muhammad N."/>
            <person name="Lee Y.-J."/>
            <person name="Ko J."/>
            <person name="Kim S.-G."/>
        </authorList>
    </citation>
    <scope>NUCLEOTIDE SEQUENCE</scope>
    <source>
        <strain evidence="5">Wsw4-B4</strain>
    </source>
</reference>
<dbReference type="InterPro" id="IPR036942">
    <property type="entry name" value="Beta-barrel_TonB_sf"/>
</dbReference>
<dbReference type="EMBL" id="CP106735">
    <property type="protein sequence ID" value="UXX78170.1"/>
    <property type="molecule type" value="Genomic_DNA"/>
</dbReference>
<evidence type="ECO:0000313" key="6">
    <source>
        <dbReference type="Proteomes" id="UP001062165"/>
    </source>
</evidence>
<protein>
    <submittedName>
        <fullName evidence="5">TonB-dependent receptor</fullName>
    </submittedName>
</protein>
<keyword evidence="2" id="KW-0472">Membrane</keyword>
<evidence type="ECO:0000256" key="3">
    <source>
        <dbReference type="ARBA" id="ARBA00023237"/>
    </source>
</evidence>
<dbReference type="RefSeq" id="WP_263049916.1">
    <property type="nucleotide sequence ID" value="NZ_CP106735.1"/>
</dbReference>
<sequence length="549" mass="61802">MKINIKHIFIACLMGVSSQSVLAQTEFNIDGEVQDAEVVIEKERKIELNKEYKLYEFIKWKPATATPVAKPSEFKWYIYDVANEPMQFAPAKAKVQQKEKSYQHYGKAGFGNYTSPLLDVSMTTAGDANQMVGLNIKHESFGTGEVDGKNSGTAASEINLYGAMIREQIKLESSLNYRLEKNYYYGYPEGTVVNNSDIKHNANFINLGLSATDNQLEDAWSYSAGANFKHYSDNFDVSENTFLTSIGVGYGEQFFLDTDLALSKYTDTGIDESRSYVRLNPYYRLTIQRLQLDVGLSASFQNDDIPDLSSSRFFPYAKASYSLTEDYTVFAKLDGGYTFNSLYDFAQEVGYLNQAVGIVNSQRSFDLTGGITGNLMEQLSVTAMVGYQSIKYLPILLNNAADQSRLDLIYDPEHSNVFTFKGSAQYEVNDAHQVSLGVNVYGYSSSSYDQIYHRPTSEILVSGDHQIIPKLNAKWNFTFTGGLVGRDQATDTDIILDAIPQLDLGLHYQLKEQWGIFLSGENLINKKYQRYLYYTQRGIQIKGGVTFRL</sequence>
<dbReference type="SUPFAM" id="SSF56935">
    <property type="entry name" value="Porins"/>
    <property type="match status" value="1"/>
</dbReference>
<keyword evidence="4" id="KW-0732">Signal</keyword>
<evidence type="ECO:0000256" key="1">
    <source>
        <dbReference type="ARBA" id="ARBA00004442"/>
    </source>
</evidence>
<keyword evidence="6" id="KW-1185">Reference proteome</keyword>
<organism evidence="5 6">
    <name type="scientific">Reichenbachiella carrageenanivorans</name>
    <dbReference type="NCBI Taxonomy" id="2979869"/>
    <lineage>
        <taxon>Bacteria</taxon>
        <taxon>Pseudomonadati</taxon>
        <taxon>Bacteroidota</taxon>
        <taxon>Cytophagia</taxon>
        <taxon>Cytophagales</taxon>
        <taxon>Reichenbachiellaceae</taxon>
        <taxon>Reichenbachiella</taxon>
    </lineage>
</organism>
<evidence type="ECO:0000256" key="4">
    <source>
        <dbReference type="SAM" id="SignalP"/>
    </source>
</evidence>
<gene>
    <name evidence="5" type="ORF">N7E81_12450</name>
</gene>
<evidence type="ECO:0000256" key="2">
    <source>
        <dbReference type="ARBA" id="ARBA00023136"/>
    </source>
</evidence>
<name>A0ABY6D2V4_9BACT</name>
<proteinExistence type="predicted"/>
<keyword evidence="5" id="KW-0675">Receptor</keyword>
<feature type="chain" id="PRO_5047037133" evidence="4">
    <location>
        <begin position="24"/>
        <end position="549"/>
    </location>
</feature>
<feature type="signal peptide" evidence="4">
    <location>
        <begin position="1"/>
        <end position="23"/>
    </location>
</feature>
<evidence type="ECO:0000313" key="5">
    <source>
        <dbReference type="EMBL" id="UXX78170.1"/>
    </source>
</evidence>
<keyword evidence="3" id="KW-0998">Cell outer membrane</keyword>
<dbReference type="Proteomes" id="UP001062165">
    <property type="component" value="Chromosome"/>
</dbReference>